<dbReference type="EMBL" id="CAJNOV010001556">
    <property type="protein sequence ID" value="CAF1066171.1"/>
    <property type="molecule type" value="Genomic_DNA"/>
</dbReference>
<evidence type="ECO:0000313" key="2">
    <source>
        <dbReference type="Proteomes" id="UP000663855"/>
    </source>
</evidence>
<accession>A0A814LNL6</accession>
<dbReference type="InterPro" id="IPR015943">
    <property type="entry name" value="WD40/YVTN_repeat-like_dom_sf"/>
</dbReference>
<dbReference type="AlphaFoldDB" id="A0A814LNL6"/>
<organism evidence="1 2">
    <name type="scientific">Rotaria magnacalcarata</name>
    <dbReference type="NCBI Taxonomy" id="392030"/>
    <lineage>
        <taxon>Eukaryota</taxon>
        <taxon>Metazoa</taxon>
        <taxon>Spiralia</taxon>
        <taxon>Gnathifera</taxon>
        <taxon>Rotifera</taxon>
        <taxon>Eurotatoria</taxon>
        <taxon>Bdelloidea</taxon>
        <taxon>Philodinida</taxon>
        <taxon>Philodinidae</taxon>
        <taxon>Rotaria</taxon>
    </lineage>
</organism>
<dbReference type="InterPro" id="IPR011044">
    <property type="entry name" value="Quino_amine_DH_bsu"/>
</dbReference>
<dbReference type="Proteomes" id="UP000663855">
    <property type="component" value="Unassembled WGS sequence"/>
</dbReference>
<evidence type="ECO:0000313" key="1">
    <source>
        <dbReference type="EMBL" id="CAF1066171.1"/>
    </source>
</evidence>
<comment type="caution">
    <text evidence="1">The sequence shown here is derived from an EMBL/GenBank/DDBJ whole genome shotgun (WGS) entry which is preliminary data.</text>
</comment>
<reference evidence="1" key="1">
    <citation type="submission" date="2021-02" db="EMBL/GenBank/DDBJ databases">
        <authorList>
            <person name="Nowell W R."/>
        </authorList>
    </citation>
    <scope>NUCLEOTIDE SEQUENCE</scope>
</reference>
<name>A0A814LNL6_9BILA</name>
<protein>
    <submittedName>
        <fullName evidence="1">Uncharacterized protein</fullName>
    </submittedName>
</protein>
<sequence>MNFNLSKTKWHTTFNFQMPIAMNFDLLSNSNHHQDRCEHMNECESHLEIKLSKSPLFNGTNRPSTAFIAPPLVKPRIRQIVNRSTRDIDLERLSRCSSTNQVALPNVENEKWSALASSNEYILVGGGSSSALRLFDLKGNQIRLIDIKTFGAFDLAWSNVLNAFLIAGYDRLQAYNIEKDQLIQIENINLINRKDNYFWSIACHGNDVFIVLSDGLESVWRLSLPNFKRIQTLSGSEIRESNSDDRISCIRTNGYSVGMTLRQRTTCQWRVDLFDYDTMTRTHRGLTLGYGIGAFNFIERCMLAPIDDHQWLIIGGYKVTPNALTLMDDRTGEVKQVERQWDQQEEFISNICTSENSKQQQIVSMIIIDNLTGQRQMHVMQQ</sequence>
<gene>
    <name evidence="1" type="ORF">CJN711_LOCUS5471</name>
</gene>
<dbReference type="Gene3D" id="2.130.10.10">
    <property type="entry name" value="YVTN repeat-like/Quinoprotein amine dehydrogenase"/>
    <property type="match status" value="1"/>
</dbReference>
<proteinExistence type="predicted"/>
<dbReference type="SUPFAM" id="SSF50969">
    <property type="entry name" value="YVTN repeat-like/Quinoprotein amine dehydrogenase"/>
    <property type="match status" value="1"/>
</dbReference>